<organism evidence="4 5">
    <name type="scientific">Escherichia coli O157 typing phage 10</name>
    <dbReference type="NCBI Taxonomy" id="1508672"/>
    <lineage>
        <taxon>Viruses</taxon>
        <taxon>Duplodnaviria</taxon>
        <taxon>Heunggongvirae</taxon>
        <taxon>Uroviricota</taxon>
        <taxon>Caudoviricetes</taxon>
        <taxon>Uetakevirus</taxon>
        <taxon>Uetakevirus phiV10</taxon>
    </lineage>
</organism>
<dbReference type="Pfam" id="PF05063">
    <property type="entry name" value="MT-A70"/>
    <property type="match status" value="1"/>
</dbReference>
<dbReference type="PANTHER" id="PTHR12829">
    <property type="entry name" value="N6-ADENOSINE-METHYLTRANSFERASE"/>
    <property type="match status" value="1"/>
</dbReference>
<dbReference type="PROSITE" id="PS00092">
    <property type="entry name" value="N6_MTASE"/>
    <property type="match status" value="1"/>
</dbReference>
<proteinExistence type="predicted"/>
<dbReference type="GO" id="GO:0008168">
    <property type="term" value="F:methyltransferase activity"/>
    <property type="evidence" value="ECO:0007669"/>
    <property type="project" value="UniProtKB-KW"/>
</dbReference>
<evidence type="ECO:0000256" key="1">
    <source>
        <dbReference type="ARBA" id="ARBA00022603"/>
    </source>
</evidence>
<protein>
    <recommendedName>
        <fullName evidence="6">Adenine methylase</fullName>
    </recommendedName>
</protein>
<evidence type="ECO:0000313" key="4">
    <source>
        <dbReference type="EMBL" id="AKE46450.1"/>
    </source>
</evidence>
<dbReference type="Proteomes" id="UP000033806">
    <property type="component" value="Segment"/>
</dbReference>
<dbReference type="InterPro" id="IPR002052">
    <property type="entry name" value="DNA_methylase_N6_adenine_CS"/>
</dbReference>
<gene>
    <name evidence="4" type="ORF">ECTP10_01621</name>
</gene>
<dbReference type="GO" id="GO:0032259">
    <property type="term" value="P:methylation"/>
    <property type="evidence" value="ECO:0007669"/>
    <property type="project" value="UniProtKB-KW"/>
</dbReference>
<reference evidence="4 5" key="1">
    <citation type="journal article" date="2015" name="BMC Genomics">
        <title>Analysis of whole genome sequencing for the Escherichia coli O157:H7 typing phages.</title>
        <authorList>
            <person name="Cowley L.A."/>
            <person name="Beckett S.J."/>
            <person name="Chase-Topping M."/>
            <person name="Perry N."/>
            <person name="Dallman T.J."/>
            <person name="Gally D.L."/>
            <person name="Jenkins C."/>
        </authorList>
    </citation>
    <scope>NUCLEOTIDE SEQUENCE [LARGE SCALE GENOMIC DNA]</scope>
</reference>
<keyword evidence="3" id="KW-0949">S-adenosyl-L-methionine</keyword>
<evidence type="ECO:0000256" key="2">
    <source>
        <dbReference type="ARBA" id="ARBA00022679"/>
    </source>
</evidence>
<accession>A0A0F6TJC3</accession>
<evidence type="ECO:0000256" key="3">
    <source>
        <dbReference type="ARBA" id="ARBA00022691"/>
    </source>
</evidence>
<name>A0A0F6TJC3_9CAUD</name>
<keyword evidence="1" id="KW-0489">Methyltransferase</keyword>
<dbReference type="PROSITE" id="PS51143">
    <property type="entry name" value="MT_A70"/>
    <property type="match status" value="1"/>
</dbReference>
<dbReference type="SUPFAM" id="SSF53335">
    <property type="entry name" value="S-adenosyl-L-methionine-dependent methyltransferases"/>
    <property type="match status" value="1"/>
</dbReference>
<sequence length="220" mass="24646">MGWFMTKKYTLIYADPPWVYRDKAADGNRGAGFKYPVMSVLDICRLPAWDLADENCLLAMWWVPTQPLEALKVVEAWGFRLMTMKGFTWIKCGSRQPDKLVMGMGHMTRANSEDCLFAVKGKLPTRINAGIVQSFTAPRLEHSRKPDVVREKLVQLLGDVSRIELFARQSSHGFDVWGNQCEDPAVQLHPGYALDIGGLTNAFSNAPLSPTDNQGQERAA</sequence>
<evidence type="ECO:0000313" key="5">
    <source>
        <dbReference type="Proteomes" id="UP000033806"/>
    </source>
</evidence>
<evidence type="ECO:0008006" key="6">
    <source>
        <dbReference type="Google" id="ProtNLM"/>
    </source>
</evidence>
<keyword evidence="2" id="KW-0808">Transferase</keyword>
<dbReference type="PANTHER" id="PTHR12829:SF7">
    <property type="entry name" value="N6-ADENOSINE-METHYLTRANSFERASE CATALYTIC SUBUNIT"/>
    <property type="match status" value="1"/>
</dbReference>
<dbReference type="GO" id="GO:0003676">
    <property type="term" value="F:nucleic acid binding"/>
    <property type="evidence" value="ECO:0007669"/>
    <property type="project" value="InterPro"/>
</dbReference>
<dbReference type="InterPro" id="IPR007757">
    <property type="entry name" value="MT-A70-like"/>
</dbReference>
<dbReference type="InterPro" id="IPR029063">
    <property type="entry name" value="SAM-dependent_MTases_sf"/>
</dbReference>
<dbReference type="EMBL" id="KP869108">
    <property type="protein sequence ID" value="AKE46450.1"/>
    <property type="molecule type" value="Genomic_DNA"/>
</dbReference>